<dbReference type="eggNOG" id="ENOG50312RJ">
    <property type="taxonomic scope" value="Bacteria"/>
</dbReference>
<evidence type="ECO:0000256" key="1">
    <source>
        <dbReference type="SAM" id="MobiDB-lite"/>
    </source>
</evidence>
<dbReference type="AlphaFoldDB" id="A0A249P799"/>
<evidence type="ECO:0000313" key="2">
    <source>
        <dbReference type="EMBL" id="ASY61808.1"/>
    </source>
</evidence>
<accession>A0A249P799</accession>
<protein>
    <submittedName>
        <fullName evidence="2">Uncharacterized protein</fullName>
    </submittedName>
</protein>
<evidence type="ECO:0000313" key="3">
    <source>
        <dbReference type="Proteomes" id="UP000217211"/>
    </source>
</evidence>
<dbReference type="OrthoDB" id="7916629at2"/>
<sequence>MRKHTIEFAGEAVGALMPDNGQFRFIAVKYSVWPLDGKTFAKSEDAVRAIATLHGHRHRQPIVRARTRPVGQAPAIPAVGLGPVNSPDIPGRPQ</sequence>
<dbReference type="KEGG" id="esj:SJ05684_c03410"/>
<proteinExistence type="predicted"/>
<dbReference type="EMBL" id="CP023067">
    <property type="protein sequence ID" value="ASY61808.1"/>
    <property type="molecule type" value="Genomic_DNA"/>
</dbReference>
<name>A0A249P799_9HYPH</name>
<dbReference type="RefSeq" id="WP_050979923.1">
    <property type="nucleotide sequence ID" value="NZ_AJQT01000016.1"/>
</dbReference>
<dbReference type="Proteomes" id="UP000217211">
    <property type="component" value="Chromosome"/>
</dbReference>
<reference evidence="2 3" key="1">
    <citation type="submission" date="2017-08" db="EMBL/GenBank/DDBJ databases">
        <title>Multipartite genome sequences of Sinorhizobium species nodulating soybeans.</title>
        <authorList>
            <person name="Tian C.F."/>
        </authorList>
    </citation>
    <scope>NUCLEOTIDE SEQUENCE [LARGE SCALE GENOMIC DNA]</scope>
    <source>
        <strain evidence="2 3">CCBAU 05684</strain>
    </source>
</reference>
<feature type="region of interest" description="Disordered" evidence="1">
    <location>
        <begin position="74"/>
        <end position="94"/>
    </location>
</feature>
<organism evidence="2 3">
    <name type="scientific">Sinorhizobium sojae CCBAU 05684</name>
    <dbReference type="NCBI Taxonomy" id="716928"/>
    <lineage>
        <taxon>Bacteria</taxon>
        <taxon>Pseudomonadati</taxon>
        <taxon>Pseudomonadota</taxon>
        <taxon>Alphaproteobacteria</taxon>
        <taxon>Hyphomicrobiales</taxon>
        <taxon>Rhizobiaceae</taxon>
        <taxon>Sinorhizobium/Ensifer group</taxon>
        <taxon>Sinorhizobium</taxon>
    </lineage>
</organism>
<gene>
    <name evidence="2" type="ORF">SJ05684_c03410</name>
</gene>
<keyword evidence="3" id="KW-1185">Reference proteome</keyword>